<dbReference type="PIRSF" id="PIRSF004923">
    <property type="entry name" value="RseC"/>
    <property type="match status" value="1"/>
</dbReference>
<name>A0A502KZU6_9GAMM</name>
<accession>A0A502KZU6</accession>
<dbReference type="PANTHER" id="PTHR35867:SF1">
    <property type="entry name" value="PROTEIN RSEC"/>
    <property type="match status" value="1"/>
</dbReference>
<dbReference type="EMBL" id="SAWY01000011">
    <property type="protein sequence ID" value="TPH16564.1"/>
    <property type="molecule type" value="Genomic_DNA"/>
</dbReference>
<feature type="transmembrane region" description="Helical" evidence="1">
    <location>
        <begin position="83"/>
        <end position="105"/>
    </location>
</feature>
<keyword evidence="1" id="KW-0812">Transmembrane</keyword>
<reference evidence="2 3" key="1">
    <citation type="submission" date="2019-01" db="EMBL/GenBank/DDBJ databases">
        <title>Litorilituus lipolytica sp. nov., isolated from intertidal sand of the Yellow Sea in China.</title>
        <authorList>
            <person name="Liu A."/>
        </authorList>
    </citation>
    <scope>NUCLEOTIDE SEQUENCE [LARGE SCALE GENOMIC DNA]</scope>
    <source>
        <strain evidence="2 3">RZ04</strain>
    </source>
</reference>
<evidence type="ECO:0000256" key="1">
    <source>
        <dbReference type="SAM" id="Phobius"/>
    </source>
</evidence>
<dbReference type="PANTHER" id="PTHR35867">
    <property type="entry name" value="PROTEIN RSEC"/>
    <property type="match status" value="1"/>
</dbReference>
<organism evidence="2 3">
    <name type="scientific">Litorilituus lipolyticus</name>
    <dbReference type="NCBI Taxonomy" id="2491017"/>
    <lineage>
        <taxon>Bacteria</taxon>
        <taxon>Pseudomonadati</taxon>
        <taxon>Pseudomonadota</taxon>
        <taxon>Gammaproteobacteria</taxon>
        <taxon>Alteromonadales</taxon>
        <taxon>Colwelliaceae</taxon>
        <taxon>Litorilituus</taxon>
    </lineage>
</organism>
<keyword evidence="1" id="KW-1133">Transmembrane helix</keyword>
<proteinExistence type="predicted"/>
<sequence>MTEELATVTSVDGDKVTLSSQIKSTCSGCSQVDSCANGQISKALPKQQLKITIDIPNDCQLKVGDCVVLGIPDGELLASAGQVYLFPLLGLIIFSGLGQWLLHANILNQEIISLVIGISGGYLGYVFAKYLQQSRKHTEKLQPKILRVLAKTSEQTC</sequence>
<dbReference type="OrthoDB" id="9795854at2"/>
<comment type="caution">
    <text evidence="2">The sequence shown here is derived from an EMBL/GenBank/DDBJ whole genome shotgun (WGS) entry which is preliminary data.</text>
</comment>
<dbReference type="AlphaFoldDB" id="A0A502KZU6"/>
<feature type="transmembrane region" description="Helical" evidence="1">
    <location>
        <begin position="111"/>
        <end position="131"/>
    </location>
</feature>
<dbReference type="Proteomes" id="UP000315303">
    <property type="component" value="Unassembled WGS sequence"/>
</dbReference>
<keyword evidence="3" id="KW-1185">Reference proteome</keyword>
<dbReference type="RefSeq" id="WP_140602562.1">
    <property type="nucleotide sequence ID" value="NZ_SAWY01000011.1"/>
</dbReference>
<evidence type="ECO:0000313" key="3">
    <source>
        <dbReference type="Proteomes" id="UP000315303"/>
    </source>
</evidence>
<protein>
    <submittedName>
        <fullName evidence="2">Transcriptional regulator</fullName>
    </submittedName>
</protein>
<dbReference type="InterPro" id="IPR026268">
    <property type="entry name" value="RseC"/>
</dbReference>
<dbReference type="Pfam" id="PF04246">
    <property type="entry name" value="RseC_MucC"/>
    <property type="match status" value="1"/>
</dbReference>
<gene>
    <name evidence="2" type="ORF">EPA86_06210</name>
</gene>
<dbReference type="InterPro" id="IPR007359">
    <property type="entry name" value="SigmaE_reg_RseC_MucC"/>
</dbReference>
<evidence type="ECO:0000313" key="2">
    <source>
        <dbReference type="EMBL" id="TPH16564.1"/>
    </source>
</evidence>
<keyword evidence="1" id="KW-0472">Membrane</keyword>